<proteinExistence type="predicted"/>
<feature type="signal peptide" evidence="1">
    <location>
        <begin position="1"/>
        <end position="21"/>
    </location>
</feature>
<organism evidence="2">
    <name type="scientific">Hemiselmis tepida</name>
    <dbReference type="NCBI Taxonomy" id="464990"/>
    <lineage>
        <taxon>Eukaryota</taxon>
        <taxon>Cryptophyceae</taxon>
        <taxon>Cryptomonadales</taxon>
        <taxon>Hemiselmidaceae</taxon>
        <taxon>Hemiselmis</taxon>
    </lineage>
</organism>
<gene>
    <name evidence="2" type="ORF">HTEP1355_LOCUS2562</name>
</gene>
<sequence length="178" mass="19381">MVAKQALLVAVLAAAVLGSSANSAFCPIVLPSIGAKVATSRALSQRPGTTTVSRVSFPEAFRVHSGELSDLVAQFYSSYHSKLERSRRTLEATWARQKAALKADLARMDRLLGQQRAELEEEWNQTFSRLMALKPASVFPKAKAGAQGRLRRRSKGETALYSTIARSVSPRSMPPPEP</sequence>
<name>A0A7S0VF72_9CRYP</name>
<dbReference type="AlphaFoldDB" id="A0A7S0VF72"/>
<protein>
    <submittedName>
        <fullName evidence="2">Uncharacterized protein</fullName>
    </submittedName>
</protein>
<reference evidence="2" key="1">
    <citation type="submission" date="2021-01" db="EMBL/GenBank/DDBJ databases">
        <authorList>
            <person name="Corre E."/>
            <person name="Pelletier E."/>
            <person name="Niang G."/>
            <person name="Scheremetjew M."/>
            <person name="Finn R."/>
            <person name="Kale V."/>
            <person name="Holt S."/>
            <person name="Cochrane G."/>
            <person name="Meng A."/>
            <person name="Brown T."/>
            <person name="Cohen L."/>
        </authorList>
    </citation>
    <scope>NUCLEOTIDE SEQUENCE</scope>
    <source>
        <strain evidence="2">CCMP443</strain>
    </source>
</reference>
<accession>A0A7S0VF72</accession>
<evidence type="ECO:0000313" key="2">
    <source>
        <dbReference type="EMBL" id="CAD8781868.1"/>
    </source>
</evidence>
<dbReference type="EMBL" id="HBFN01004314">
    <property type="protein sequence ID" value="CAD8781868.1"/>
    <property type="molecule type" value="Transcribed_RNA"/>
</dbReference>
<keyword evidence="1" id="KW-0732">Signal</keyword>
<feature type="chain" id="PRO_5030739010" evidence="1">
    <location>
        <begin position="22"/>
        <end position="178"/>
    </location>
</feature>
<evidence type="ECO:0000256" key="1">
    <source>
        <dbReference type="SAM" id="SignalP"/>
    </source>
</evidence>